<dbReference type="GeneID" id="83016122"/>
<dbReference type="CDD" id="cd00077">
    <property type="entry name" value="HDc"/>
    <property type="match status" value="1"/>
</dbReference>
<evidence type="ECO:0000313" key="2">
    <source>
        <dbReference type="EMBL" id="RGR72377.1"/>
    </source>
</evidence>
<dbReference type="InterPro" id="IPR006674">
    <property type="entry name" value="HD_domain"/>
</dbReference>
<dbReference type="PANTHER" id="PTHR33594:SF1">
    <property type="entry name" value="HD_PDEASE DOMAIN-CONTAINING PROTEIN"/>
    <property type="match status" value="1"/>
</dbReference>
<dbReference type="InterPro" id="IPR003607">
    <property type="entry name" value="HD/PDEase_dom"/>
</dbReference>
<gene>
    <name evidence="2" type="ORF">DWY25_12030</name>
</gene>
<dbReference type="Gene3D" id="1.10.472.50">
    <property type="entry name" value="HD-domain/PDEase-like"/>
    <property type="match status" value="1"/>
</dbReference>
<dbReference type="PANTHER" id="PTHR33594">
    <property type="entry name" value="SUPERFAMILY HYDROLASE, PUTATIVE (AFU_ORTHOLOGUE AFUA_1G03035)-RELATED"/>
    <property type="match status" value="1"/>
</dbReference>
<dbReference type="EMBL" id="QRUP01000015">
    <property type="protein sequence ID" value="RGR72377.1"/>
    <property type="molecule type" value="Genomic_DNA"/>
</dbReference>
<evidence type="ECO:0000313" key="3">
    <source>
        <dbReference type="Proteomes" id="UP000284178"/>
    </source>
</evidence>
<organism evidence="2 3">
    <name type="scientific">Holdemania filiformis</name>
    <dbReference type="NCBI Taxonomy" id="61171"/>
    <lineage>
        <taxon>Bacteria</taxon>
        <taxon>Bacillati</taxon>
        <taxon>Bacillota</taxon>
        <taxon>Erysipelotrichia</taxon>
        <taxon>Erysipelotrichales</taxon>
        <taxon>Erysipelotrichaceae</taxon>
        <taxon>Holdemania</taxon>
    </lineage>
</organism>
<dbReference type="SMART" id="SM00471">
    <property type="entry name" value="HDc"/>
    <property type="match status" value="1"/>
</dbReference>
<keyword evidence="3" id="KW-1185">Reference proteome</keyword>
<dbReference type="AlphaFoldDB" id="A0A412FW43"/>
<feature type="domain" description="HD" evidence="1">
    <location>
        <begin position="28"/>
        <end position="129"/>
    </location>
</feature>
<accession>A0A412FW43</accession>
<dbReference type="SUPFAM" id="SSF109604">
    <property type="entry name" value="HD-domain/PDEase-like"/>
    <property type="match status" value="1"/>
</dbReference>
<sequence length="217" mass="24572">MNNTQIENCKKFYVLAQSKLAGDTSGHSLDHILRVVNNAVLIARSEPPCDLYLIVAAALLHDVIDDKLTADPQTEHRFLEERLAEIDPSIQASVFAIIDHLSFSKNLSEKQVLSQEGQIVQDADRLDAIGAIGIARTFYYGGHVGNPMYDPELPPRTQMDAAAYRSERSTVINHFYEKLLLLESKMNTETGRRLARKRTAFMEQYLQEFFDEWNGQA</sequence>
<dbReference type="PROSITE" id="PS51831">
    <property type="entry name" value="HD"/>
    <property type="match status" value="1"/>
</dbReference>
<name>A0A412FW43_9FIRM</name>
<reference evidence="2 3" key="1">
    <citation type="submission" date="2018-08" db="EMBL/GenBank/DDBJ databases">
        <title>A genome reference for cultivated species of the human gut microbiota.</title>
        <authorList>
            <person name="Zou Y."/>
            <person name="Xue W."/>
            <person name="Luo G."/>
        </authorList>
    </citation>
    <scope>NUCLEOTIDE SEQUENCE [LARGE SCALE GENOMIC DNA]</scope>
    <source>
        <strain evidence="2 3">AF24-29</strain>
    </source>
</reference>
<dbReference type="Proteomes" id="UP000284178">
    <property type="component" value="Unassembled WGS sequence"/>
</dbReference>
<protein>
    <submittedName>
        <fullName evidence="2">HD domain-containing protein</fullName>
    </submittedName>
</protein>
<dbReference type="Pfam" id="PF01966">
    <property type="entry name" value="HD"/>
    <property type="match status" value="1"/>
</dbReference>
<dbReference type="Gene3D" id="1.20.58.1910">
    <property type="match status" value="1"/>
</dbReference>
<comment type="caution">
    <text evidence="2">The sequence shown here is derived from an EMBL/GenBank/DDBJ whole genome shotgun (WGS) entry which is preliminary data.</text>
</comment>
<dbReference type="RefSeq" id="WP_117895427.1">
    <property type="nucleotide sequence ID" value="NZ_CABJCV010000015.1"/>
</dbReference>
<proteinExistence type="predicted"/>
<evidence type="ECO:0000259" key="1">
    <source>
        <dbReference type="PROSITE" id="PS51831"/>
    </source>
</evidence>